<evidence type="ECO:0000256" key="11">
    <source>
        <dbReference type="SAM" id="MobiDB-lite"/>
    </source>
</evidence>
<dbReference type="Pfam" id="PF07679">
    <property type="entry name" value="I-set"/>
    <property type="match status" value="1"/>
</dbReference>
<dbReference type="GO" id="GO:0071222">
    <property type="term" value="P:cellular response to lipopolysaccharide"/>
    <property type="evidence" value="ECO:0007669"/>
    <property type="project" value="TreeGrafter"/>
</dbReference>
<keyword evidence="16" id="KW-1185">Reference proteome</keyword>
<accession>A0A4W3HNC2</accession>
<evidence type="ECO:0000256" key="7">
    <source>
        <dbReference type="ARBA" id="ARBA00023157"/>
    </source>
</evidence>
<evidence type="ECO:0000256" key="4">
    <source>
        <dbReference type="ARBA" id="ARBA00022729"/>
    </source>
</evidence>
<dbReference type="InterPro" id="IPR003597">
    <property type="entry name" value="Ig_C1-set"/>
</dbReference>
<proteinExistence type="predicted"/>
<dbReference type="GO" id="GO:0042130">
    <property type="term" value="P:negative regulation of T cell proliferation"/>
    <property type="evidence" value="ECO:0007669"/>
    <property type="project" value="TreeGrafter"/>
</dbReference>
<name>A0A4W3HNC2_CALMI</name>
<dbReference type="Pfam" id="PF07654">
    <property type="entry name" value="C1-set"/>
    <property type="match status" value="1"/>
</dbReference>
<evidence type="ECO:0000313" key="16">
    <source>
        <dbReference type="Proteomes" id="UP000314986"/>
    </source>
</evidence>
<keyword evidence="8" id="KW-0675">Receptor</keyword>
<dbReference type="InterPro" id="IPR007110">
    <property type="entry name" value="Ig-like_dom"/>
</dbReference>
<dbReference type="InterPro" id="IPR051713">
    <property type="entry name" value="T-cell_Activation_Regulation"/>
</dbReference>
<keyword evidence="7" id="KW-1015">Disulfide bond</keyword>
<dbReference type="InterPro" id="IPR003006">
    <property type="entry name" value="Ig/MHC_CS"/>
</dbReference>
<evidence type="ECO:0000259" key="14">
    <source>
        <dbReference type="PROSITE" id="PS50835"/>
    </source>
</evidence>
<reference evidence="16" key="1">
    <citation type="journal article" date="2006" name="Science">
        <title>Ancient noncoding elements conserved in the human genome.</title>
        <authorList>
            <person name="Venkatesh B."/>
            <person name="Kirkness E.F."/>
            <person name="Loh Y.H."/>
            <person name="Halpern A.L."/>
            <person name="Lee A.P."/>
            <person name="Johnson J."/>
            <person name="Dandona N."/>
            <person name="Viswanathan L.D."/>
            <person name="Tay A."/>
            <person name="Venter J.C."/>
            <person name="Strausberg R.L."/>
            <person name="Brenner S."/>
        </authorList>
    </citation>
    <scope>NUCLEOTIDE SEQUENCE [LARGE SCALE GENOMIC DNA]</scope>
</reference>
<dbReference type="Proteomes" id="UP000314986">
    <property type="component" value="Unassembled WGS sequence"/>
</dbReference>
<evidence type="ECO:0000256" key="6">
    <source>
        <dbReference type="ARBA" id="ARBA00023136"/>
    </source>
</evidence>
<reference evidence="15" key="5">
    <citation type="submission" date="2025-09" db="UniProtKB">
        <authorList>
            <consortium name="Ensembl"/>
        </authorList>
    </citation>
    <scope>IDENTIFICATION</scope>
</reference>
<evidence type="ECO:0000256" key="2">
    <source>
        <dbReference type="ARBA" id="ARBA00022475"/>
    </source>
</evidence>
<keyword evidence="3 12" id="KW-0812">Transmembrane</keyword>
<dbReference type="GO" id="GO:0006955">
    <property type="term" value="P:immune response"/>
    <property type="evidence" value="ECO:0007669"/>
    <property type="project" value="TreeGrafter"/>
</dbReference>
<dbReference type="InterPro" id="IPR013783">
    <property type="entry name" value="Ig-like_fold"/>
</dbReference>
<dbReference type="InterPro" id="IPR003599">
    <property type="entry name" value="Ig_sub"/>
</dbReference>
<sequence>MFARSSVQWAFTLGMIYTVVGDTLVNQPPRLESEKGERVIFYCIVPLVRATNAIRVHWWKDDDHNFLDAKKDSRQIFKIPNRASATFTLERLRVSDAGVYYCRVQGEITGNGTGTTLQVSAPPSAPKIFSMGSSDSPIYGCTTTGYYPDDLKMEFFKNDIKLTELKEDKQLTAEGEYNFSSTVEEKEPVPIGTTYSCTVSHPTLKNSPKAVNYTVIPEEKGLNDSFAWWIYVCVGAGALLLLLPIVICACKCRIRAKRRKSEICVRCSGLKTAKPQSKKEEAGSQVTQKPKTNVNKGTKAKNKAPRTQKHRTRDKDAIVE</sequence>
<feature type="signal peptide" evidence="13">
    <location>
        <begin position="1"/>
        <end position="21"/>
    </location>
</feature>
<keyword evidence="10" id="KW-0393">Immunoglobulin domain</keyword>
<keyword evidence="9" id="KW-0325">Glycoprotein</keyword>
<evidence type="ECO:0000256" key="12">
    <source>
        <dbReference type="SAM" id="Phobius"/>
    </source>
</evidence>
<evidence type="ECO:0000256" key="1">
    <source>
        <dbReference type="ARBA" id="ARBA00004251"/>
    </source>
</evidence>
<gene>
    <name evidence="15" type="primary">LOC103185897</name>
</gene>
<reference evidence="16" key="2">
    <citation type="journal article" date="2007" name="PLoS Biol.">
        <title>Survey sequencing and comparative analysis of the elephant shark (Callorhinchus milii) genome.</title>
        <authorList>
            <person name="Venkatesh B."/>
            <person name="Kirkness E.F."/>
            <person name="Loh Y.H."/>
            <person name="Halpern A.L."/>
            <person name="Lee A.P."/>
            <person name="Johnson J."/>
            <person name="Dandona N."/>
            <person name="Viswanathan L.D."/>
            <person name="Tay A."/>
            <person name="Venter J.C."/>
            <person name="Strausberg R.L."/>
            <person name="Brenner S."/>
        </authorList>
    </citation>
    <scope>NUCLEOTIDE SEQUENCE [LARGE SCALE GENOMIC DNA]</scope>
</reference>
<dbReference type="InterPro" id="IPR013098">
    <property type="entry name" value="Ig_I-set"/>
</dbReference>
<dbReference type="GO" id="GO:0042102">
    <property type="term" value="P:positive regulation of T cell proliferation"/>
    <property type="evidence" value="ECO:0007669"/>
    <property type="project" value="TreeGrafter"/>
</dbReference>
<keyword evidence="5 12" id="KW-1133">Transmembrane helix</keyword>
<evidence type="ECO:0000256" key="10">
    <source>
        <dbReference type="ARBA" id="ARBA00023319"/>
    </source>
</evidence>
<dbReference type="PROSITE" id="PS00290">
    <property type="entry name" value="IG_MHC"/>
    <property type="match status" value="1"/>
</dbReference>
<dbReference type="Gene3D" id="2.60.40.10">
    <property type="entry name" value="Immunoglobulins"/>
    <property type="match status" value="2"/>
</dbReference>
<organism evidence="15 16">
    <name type="scientific">Callorhinchus milii</name>
    <name type="common">Ghost shark</name>
    <dbReference type="NCBI Taxonomy" id="7868"/>
    <lineage>
        <taxon>Eukaryota</taxon>
        <taxon>Metazoa</taxon>
        <taxon>Chordata</taxon>
        <taxon>Craniata</taxon>
        <taxon>Vertebrata</taxon>
        <taxon>Chondrichthyes</taxon>
        <taxon>Holocephali</taxon>
        <taxon>Chimaeriformes</taxon>
        <taxon>Callorhinchidae</taxon>
        <taxon>Callorhinchus</taxon>
    </lineage>
</organism>
<evidence type="ECO:0000256" key="8">
    <source>
        <dbReference type="ARBA" id="ARBA00023170"/>
    </source>
</evidence>
<dbReference type="GO" id="GO:0031295">
    <property type="term" value="P:T cell costimulation"/>
    <property type="evidence" value="ECO:0007669"/>
    <property type="project" value="TreeGrafter"/>
</dbReference>
<evidence type="ECO:0000256" key="5">
    <source>
        <dbReference type="ARBA" id="ARBA00022989"/>
    </source>
</evidence>
<reference evidence="15" key="4">
    <citation type="submission" date="2025-08" db="UniProtKB">
        <authorList>
            <consortium name="Ensembl"/>
        </authorList>
    </citation>
    <scope>IDENTIFICATION</scope>
</reference>
<dbReference type="PANTHER" id="PTHR25466">
    <property type="entry name" value="T-LYMPHOCYTE ACTIVATION ANTIGEN"/>
    <property type="match status" value="1"/>
</dbReference>
<keyword evidence="2" id="KW-1003">Cell membrane</keyword>
<dbReference type="PROSITE" id="PS50835">
    <property type="entry name" value="IG_LIKE"/>
    <property type="match status" value="1"/>
</dbReference>
<dbReference type="InterPro" id="IPR036179">
    <property type="entry name" value="Ig-like_dom_sf"/>
</dbReference>
<keyword evidence="6 12" id="KW-0472">Membrane</keyword>
<dbReference type="AlphaFoldDB" id="A0A4W3HNC2"/>
<protein>
    <recommendedName>
        <fullName evidence="14">Ig-like domain-containing protein</fullName>
    </recommendedName>
</protein>
<feature type="compositionally biased region" description="Basic residues" evidence="11">
    <location>
        <begin position="298"/>
        <end position="312"/>
    </location>
</feature>
<dbReference type="GO" id="GO:0009897">
    <property type="term" value="C:external side of plasma membrane"/>
    <property type="evidence" value="ECO:0007669"/>
    <property type="project" value="TreeGrafter"/>
</dbReference>
<comment type="subcellular location">
    <subcellularLocation>
        <location evidence="1">Cell membrane</location>
        <topology evidence="1">Single-pass type I membrane protein</topology>
    </subcellularLocation>
</comment>
<keyword evidence="4 13" id="KW-0732">Signal</keyword>
<feature type="compositionally biased region" description="Polar residues" evidence="11">
    <location>
        <begin position="284"/>
        <end position="296"/>
    </location>
</feature>
<evidence type="ECO:0000313" key="15">
    <source>
        <dbReference type="Ensembl" id="ENSCMIP00000010859.1"/>
    </source>
</evidence>
<dbReference type="OMA" id="IVICACK"/>
<dbReference type="SUPFAM" id="SSF48726">
    <property type="entry name" value="Immunoglobulin"/>
    <property type="match status" value="2"/>
</dbReference>
<feature type="chain" id="PRO_5021405226" description="Ig-like domain-containing protein" evidence="13">
    <location>
        <begin position="22"/>
        <end position="320"/>
    </location>
</feature>
<dbReference type="Ensembl" id="ENSCMIT00000011137.1">
    <property type="protein sequence ID" value="ENSCMIP00000010859.1"/>
    <property type="gene ID" value="ENSCMIG00000005711.1"/>
</dbReference>
<dbReference type="PANTHER" id="PTHR25466:SF9">
    <property type="entry name" value="FIBRONECTIN TYPE-III DOMAIN-CONTAINING PROTEIN"/>
    <property type="match status" value="1"/>
</dbReference>
<reference evidence="16" key="3">
    <citation type="journal article" date="2014" name="Nature">
        <title>Elephant shark genome provides unique insights into gnathostome evolution.</title>
        <authorList>
            <consortium name="International Elephant Shark Genome Sequencing Consortium"/>
            <person name="Venkatesh B."/>
            <person name="Lee A.P."/>
            <person name="Ravi V."/>
            <person name="Maurya A.K."/>
            <person name="Lian M.M."/>
            <person name="Swann J.B."/>
            <person name="Ohta Y."/>
            <person name="Flajnik M.F."/>
            <person name="Sutoh Y."/>
            <person name="Kasahara M."/>
            <person name="Hoon S."/>
            <person name="Gangu V."/>
            <person name="Roy S.W."/>
            <person name="Irimia M."/>
            <person name="Korzh V."/>
            <person name="Kondrychyn I."/>
            <person name="Lim Z.W."/>
            <person name="Tay B.H."/>
            <person name="Tohari S."/>
            <person name="Kong K.W."/>
            <person name="Ho S."/>
            <person name="Lorente-Galdos B."/>
            <person name="Quilez J."/>
            <person name="Marques-Bonet T."/>
            <person name="Raney B.J."/>
            <person name="Ingham P.W."/>
            <person name="Tay A."/>
            <person name="Hillier L.W."/>
            <person name="Minx P."/>
            <person name="Boehm T."/>
            <person name="Wilson R.K."/>
            <person name="Brenner S."/>
            <person name="Warren W.C."/>
        </authorList>
    </citation>
    <scope>NUCLEOTIDE SEQUENCE [LARGE SCALE GENOMIC DNA]</scope>
</reference>
<dbReference type="SMART" id="SM00409">
    <property type="entry name" value="IG"/>
    <property type="match status" value="1"/>
</dbReference>
<evidence type="ECO:0000256" key="9">
    <source>
        <dbReference type="ARBA" id="ARBA00023180"/>
    </source>
</evidence>
<feature type="transmembrane region" description="Helical" evidence="12">
    <location>
        <begin position="226"/>
        <end position="250"/>
    </location>
</feature>
<feature type="domain" description="Ig-like" evidence="14">
    <location>
        <begin position="22"/>
        <end position="120"/>
    </location>
</feature>
<evidence type="ECO:0000256" key="13">
    <source>
        <dbReference type="SAM" id="SignalP"/>
    </source>
</evidence>
<feature type="region of interest" description="Disordered" evidence="11">
    <location>
        <begin position="272"/>
        <end position="320"/>
    </location>
</feature>
<dbReference type="GO" id="GO:0007166">
    <property type="term" value="P:cell surface receptor signaling pathway"/>
    <property type="evidence" value="ECO:0007669"/>
    <property type="project" value="TreeGrafter"/>
</dbReference>
<dbReference type="GeneTree" id="ENSGT00970000196760"/>
<evidence type="ECO:0000256" key="3">
    <source>
        <dbReference type="ARBA" id="ARBA00022692"/>
    </source>
</evidence>
<dbReference type="InParanoid" id="A0A4W3HNC2"/>